<organism evidence="2 3">
    <name type="scientific">Sphingomonas kyeonggiensis</name>
    <dbReference type="NCBI Taxonomy" id="1268553"/>
    <lineage>
        <taxon>Bacteria</taxon>
        <taxon>Pseudomonadati</taxon>
        <taxon>Pseudomonadota</taxon>
        <taxon>Alphaproteobacteria</taxon>
        <taxon>Sphingomonadales</taxon>
        <taxon>Sphingomonadaceae</taxon>
        <taxon>Sphingomonas</taxon>
    </lineage>
</organism>
<gene>
    <name evidence="2" type="ORF">HNP52_002304</name>
</gene>
<evidence type="ECO:0000313" key="3">
    <source>
        <dbReference type="Proteomes" id="UP000575241"/>
    </source>
</evidence>
<sequence>MRSHPLFAIAVLLPFPAVAQTISEVRAMDVTGQVPGTCTLGAPRLGGAQANFRGINGNSLPIDQLVDGTTLSTRPASAEISFDAVCAFPHLLRVESQNNGLWRTSERVGNAPEGFGDAVPYRATLYWASQTLALFADARLRRMAETSLFVSETATGTLQLRLEIDAGATNHRANAPLVAGTYGDTLRITLEPQQ</sequence>
<dbReference type="Proteomes" id="UP000575241">
    <property type="component" value="Unassembled WGS sequence"/>
</dbReference>
<protein>
    <submittedName>
        <fullName evidence="2">Uncharacterized protein</fullName>
    </submittedName>
</protein>
<evidence type="ECO:0000256" key="1">
    <source>
        <dbReference type="SAM" id="SignalP"/>
    </source>
</evidence>
<dbReference type="EMBL" id="JACHLN010000002">
    <property type="protein sequence ID" value="MBB4839235.1"/>
    <property type="molecule type" value="Genomic_DNA"/>
</dbReference>
<feature type="chain" id="PRO_5031322627" evidence="1">
    <location>
        <begin position="20"/>
        <end position="194"/>
    </location>
</feature>
<proteinExistence type="predicted"/>
<feature type="signal peptide" evidence="1">
    <location>
        <begin position="1"/>
        <end position="19"/>
    </location>
</feature>
<keyword evidence="1" id="KW-0732">Signal</keyword>
<reference evidence="2 3" key="1">
    <citation type="submission" date="2020-08" db="EMBL/GenBank/DDBJ databases">
        <title>Functional genomics of gut bacteria from endangered species of beetles.</title>
        <authorList>
            <person name="Carlos-Shanley C."/>
        </authorList>
    </citation>
    <scope>NUCLEOTIDE SEQUENCE [LARGE SCALE GENOMIC DNA]</scope>
    <source>
        <strain evidence="2 3">S00224</strain>
    </source>
</reference>
<dbReference type="AlphaFoldDB" id="A0A7W7K2L4"/>
<comment type="caution">
    <text evidence="2">The sequence shown here is derived from an EMBL/GenBank/DDBJ whole genome shotgun (WGS) entry which is preliminary data.</text>
</comment>
<dbReference type="RefSeq" id="WP_184166974.1">
    <property type="nucleotide sequence ID" value="NZ_JACHLN010000002.1"/>
</dbReference>
<accession>A0A7W7K2L4</accession>
<keyword evidence="3" id="KW-1185">Reference proteome</keyword>
<name>A0A7W7K2L4_9SPHN</name>
<evidence type="ECO:0000313" key="2">
    <source>
        <dbReference type="EMBL" id="MBB4839235.1"/>
    </source>
</evidence>